<evidence type="ECO:0000313" key="1">
    <source>
        <dbReference type="EMBL" id="EKG19209.1"/>
    </source>
</evidence>
<dbReference type="VEuPathDB" id="FungiDB:MPH_03579"/>
<protein>
    <submittedName>
        <fullName evidence="1">Uncharacterized protein</fullName>
    </submittedName>
</protein>
<comment type="caution">
    <text evidence="1">The sequence shown here is derived from an EMBL/GenBank/DDBJ whole genome shotgun (WGS) entry which is preliminary data.</text>
</comment>
<dbReference type="AlphaFoldDB" id="K2S9U5"/>
<name>K2S9U5_MACPH</name>
<proteinExistence type="predicted"/>
<dbReference type="InParanoid" id="K2S9U5"/>
<organism evidence="1 2">
    <name type="scientific">Macrophomina phaseolina (strain MS6)</name>
    <name type="common">Charcoal rot fungus</name>
    <dbReference type="NCBI Taxonomy" id="1126212"/>
    <lineage>
        <taxon>Eukaryota</taxon>
        <taxon>Fungi</taxon>
        <taxon>Dikarya</taxon>
        <taxon>Ascomycota</taxon>
        <taxon>Pezizomycotina</taxon>
        <taxon>Dothideomycetes</taxon>
        <taxon>Dothideomycetes incertae sedis</taxon>
        <taxon>Botryosphaeriales</taxon>
        <taxon>Botryosphaeriaceae</taxon>
        <taxon>Macrophomina</taxon>
    </lineage>
</organism>
<gene>
    <name evidence="1" type="ORF">MPH_03579</name>
</gene>
<dbReference type="Proteomes" id="UP000007129">
    <property type="component" value="Unassembled WGS sequence"/>
</dbReference>
<evidence type="ECO:0000313" key="2">
    <source>
        <dbReference type="Proteomes" id="UP000007129"/>
    </source>
</evidence>
<sequence>MSCRAIDKLLLAAVRAGCQVLTRGPPPGCEARDGPCGPCTHRENWKGGRCITQDGIPCLLGRLATKDFFGQYARCTAWSNFRRHYRHFHLHLLQRTERAAATSSRDFVHINIILRLPRWIRMARSRPTGCAETRGMSGARVALGTCLLLYMRALPAAAEAQ</sequence>
<accession>K2S9U5</accession>
<dbReference type="HOGENOM" id="CLU_1644036_0_0_1"/>
<reference evidence="1 2" key="1">
    <citation type="journal article" date="2012" name="BMC Genomics">
        <title>Tools to kill: Genome of one of the most destructive plant pathogenic fungi Macrophomina phaseolina.</title>
        <authorList>
            <person name="Islam M.S."/>
            <person name="Haque M.S."/>
            <person name="Islam M.M."/>
            <person name="Emdad E.M."/>
            <person name="Halim A."/>
            <person name="Hossen Q.M.M."/>
            <person name="Hossain M.Z."/>
            <person name="Ahmed B."/>
            <person name="Rahim S."/>
            <person name="Rahman M.S."/>
            <person name="Alam M.M."/>
            <person name="Hou S."/>
            <person name="Wan X."/>
            <person name="Saito J.A."/>
            <person name="Alam M."/>
        </authorList>
    </citation>
    <scope>NUCLEOTIDE SEQUENCE [LARGE SCALE GENOMIC DNA]</scope>
    <source>
        <strain evidence="1 2">MS6</strain>
    </source>
</reference>
<dbReference type="EMBL" id="AHHD01000165">
    <property type="protein sequence ID" value="EKG19209.1"/>
    <property type="molecule type" value="Genomic_DNA"/>
</dbReference>